<evidence type="ECO:0000313" key="3">
    <source>
        <dbReference type="EMBL" id="CEL97690.1"/>
    </source>
</evidence>
<dbReference type="AlphaFoldDB" id="A0A0G4EJT2"/>
<keyword evidence="4" id="KW-1185">Reference proteome</keyword>
<dbReference type="VEuPathDB" id="CryptoDB:Vbra_12275"/>
<evidence type="ECO:0000256" key="1">
    <source>
        <dbReference type="SAM" id="MobiDB-lite"/>
    </source>
</evidence>
<protein>
    <submittedName>
        <fullName evidence="3">Uncharacterized protein</fullName>
    </submittedName>
</protein>
<keyword evidence="2" id="KW-0812">Transmembrane</keyword>
<name>A0A0G4EJT2_VITBC</name>
<dbReference type="EMBL" id="CDMY01000255">
    <property type="protein sequence ID" value="CEL97690.1"/>
    <property type="molecule type" value="Genomic_DNA"/>
</dbReference>
<evidence type="ECO:0000256" key="2">
    <source>
        <dbReference type="SAM" id="Phobius"/>
    </source>
</evidence>
<dbReference type="InParanoid" id="A0A0G4EJT2"/>
<feature type="transmembrane region" description="Helical" evidence="2">
    <location>
        <begin position="175"/>
        <end position="197"/>
    </location>
</feature>
<organism evidence="3 4">
    <name type="scientific">Vitrella brassicaformis (strain CCMP3155)</name>
    <dbReference type="NCBI Taxonomy" id="1169540"/>
    <lineage>
        <taxon>Eukaryota</taxon>
        <taxon>Sar</taxon>
        <taxon>Alveolata</taxon>
        <taxon>Colpodellida</taxon>
        <taxon>Vitrellaceae</taxon>
        <taxon>Vitrella</taxon>
    </lineage>
</organism>
<sequence length="298" mass="32965">MLREVWGVASLLVILSVVALLSWHGRFDNRPLLRRLQTSPTDPLSCFQGCSQHCINHGEHGFEDIQAQDKCLGQCQELIGRHFGPGECPYDAAGHVLFPLTTAPPKPGVPPAHGPGSVQPPAGGEGEKGGEKKKKGPVWGEQEIKKGLKRAGRFLAIAWHSIVRFMTTWHGKPLWIKVGILVGLLVLLLACLTYILVKRCIRDRPQETGELQERPPAGKYAQLQETPAPHELERTTPREEAPPAAKGSDFEDCVMAYYRCDCLPAWCVYICPCFVRRRSGRSFNRPPAEGMIYASSSP</sequence>
<dbReference type="Proteomes" id="UP000041254">
    <property type="component" value="Unassembled WGS sequence"/>
</dbReference>
<feature type="region of interest" description="Disordered" evidence="1">
    <location>
        <begin position="208"/>
        <end position="247"/>
    </location>
</feature>
<feature type="transmembrane region" description="Helical" evidence="2">
    <location>
        <begin position="6"/>
        <end position="25"/>
    </location>
</feature>
<keyword evidence="2" id="KW-0472">Membrane</keyword>
<evidence type="ECO:0000313" key="4">
    <source>
        <dbReference type="Proteomes" id="UP000041254"/>
    </source>
</evidence>
<accession>A0A0G4EJT2</accession>
<proteinExistence type="predicted"/>
<keyword evidence="2" id="KW-1133">Transmembrane helix</keyword>
<feature type="compositionally biased region" description="Pro residues" evidence="1">
    <location>
        <begin position="104"/>
        <end position="113"/>
    </location>
</feature>
<reference evidence="3 4" key="1">
    <citation type="submission" date="2014-11" db="EMBL/GenBank/DDBJ databases">
        <authorList>
            <person name="Zhu J."/>
            <person name="Qi W."/>
            <person name="Song R."/>
        </authorList>
    </citation>
    <scope>NUCLEOTIDE SEQUENCE [LARGE SCALE GENOMIC DNA]</scope>
</reference>
<gene>
    <name evidence="3" type="ORF">Vbra_12275</name>
</gene>
<feature type="compositionally biased region" description="Basic and acidic residues" evidence="1">
    <location>
        <begin position="228"/>
        <end position="241"/>
    </location>
</feature>
<feature type="region of interest" description="Disordered" evidence="1">
    <location>
        <begin position="104"/>
        <end position="140"/>
    </location>
</feature>